<dbReference type="PRINTS" id="PR00032">
    <property type="entry name" value="HTHARAC"/>
</dbReference>
<dbReference type="PANTHER" id="PTHR47893">
    <property type="entry name" value="REGULATORY PROTEIN PCHR"/>
    <property type="match status" value="1"/>
</dbReference>
<dbReference type="InterPro" id="IPR009057">
    <property type="entry name" value="Homeodomain-like_sf"/>
</dbReference>
<dbReference type="PANTHER" id="PTHR47893:SF1">
    <property type="entry name" value="REGULATORY PROTEIN PCHR"/>
    <property type="match status" value="1"/>
</dbReference>
<dbReference type="AlphaFoldDB" id="A0A8J7DQ40"/>
<dbReference type="SUPFAM" id="SSF46689">
    <property type="entry name" value="Homeodomain-like"/>
    <property type="match status" value="2"/>
</dbReference>
<keyword evidence="1" id="KW-0805">Transcription regulation</keyword>
<dbReference type="GO" id="GO:0003700">
    <property type="term" value="F:DNA-binding transcription factor activity"/>
    <property type="evidence" value="ECO:0007669"/>
    <property type="project" value="InterPro"/>
</dbReference>
<dbReference type="PROSITE" id="PS00041">
    <property type="entry name" value="HTH_ARAC_FAMILY_1"/>
    <property type="match status" value="1"/>
</dbReference>
<dbReference type="InterPro" id="IPR053142">
    <property type="entry name" value="PchR_regulatory_protein"/>
</dbReference>
<dbReference type="EMBL" id="JADEXG010000001">
    <property type="protein sequence ID" value="MBE9075859.1"/>
    <property type="molecule type" value="Genomic_DNA"/>
</dbReference>
<evidence type="ECO:0000259" key="4">
    <source>
        <dbReference type="PROSITE" id="PS01124"/>
    </source>
</evidence>
<keyword evidence="6" id="KW-1185">Reference proteome</keyword>
<feature type="domain" description="HTH araC/xylS-type" evidence="4">
    <location>
        <begin position="229"/>
        <end position="327"/>
    </location>
</feature>
<dbReference type="InterPro" id="IPR018060">
    <property type="entry name" value="HTH_AraC"/>
</dbReference>
<sequence>MAITLSRTDYDELWQTTNPLPLSLNAQGYGELQQVVPQRLGRGYIHQIQLREINLCLFNYQLHDDLCVAATSQPGRFTSSELGFNLSGNRSGKCTGDNFIEWGTCNEPDDCLWITYANDPVLKVDLHLDSVDGLTRLVTDALDELPEGIRPCIEAREGGWFSEINAITPAMRSALEQILYCPFQGKTKQIYLESKCLELIALKLAQLKESELPVKTPVSLNPDDVDRIYAAQKILEENPENPPSLMELARQVSLNDYKLKVGFKAVFGTTVFGYLHRHRMETARELLNSRRLNVKEVAQSVGYANQSRFAVAFRKRFGVNPKAYLLGRQSG</sequence>
<dbReference type="InterPro" id="IPR018062">
    <property type="entry name" value="HTH_AraC-typ_CS"/>
</dbReference>
<dbReference type="InterPro" id="IPR020449">
    <property type="entry name" value="Tscrpt_reg_AraC-type_HTH"/>
</dbReference>
<evidence type="ECO:0000256" key="2">
    <source>
        <dbReference type="ARBA" id="ARBA00023125"/>
    </source>
</evidence>
<dbReference type="PROSITE" id="PS01124">
    <property type="entry name" value="HTH_ARAC_FAMILY_2"/>
    <property type="match status" value="1"/>
</dbReference>
<gene>
    <name evidence="5" type="ORF">IQ241_00850</name>
</gene>
<organism evidence="5 6">
    <name type="scientific">Vasconcelosia minhoensis LEGE 07310</name>
    <dbReference type="NCBI Taxonomy" id="915328"/>
    <lineage>
        <taxon>Bacteria</taxon>
        <taxon>Bacillati</taxon>
        <taxon>Cyanobacteriota</taxon>
        <taxon>Cyanophyceae</taxon>
        <taxon>Nodosilineales</taxon>
        <taxon>Cymatolegaceae</taxon>
        <taxon>Vasconcelosia</taxon>
        <taxon>Vasconcelosia minhoensis</taxon>
    </lineage>
</organism>
<dbReference type="Pfam" id="PF12833">
    <property type="entry name" value="HTH_18"/>
    <property type="match status" value="1"/>
</dbReference>
<accession>A0A8J7DQ40</accession>
<keyword evidence="3" id="KW-0804">Transcription</keyword>
<reference evidence="5" key="1">
    <citation type="submission" date="2020-10" db="EMBL/GenBank/DDBJ databases">
        <authorList>
            <person name="Castelo-Branco R."/>
            <person name="Eusebio N."/>
            <person name="Adriana R."/>
            <person name="Vieira A."/>
            <person name="Brugerolle De Fraissinette N."/>
            <person name="Rezende De Castro R."/>
            <person name="Schneider M.P."/>
            <person name="Vasconcelos V."/>
            <person name="Leao P.N."/>
        </authorList>
    </citation>
    <scope>NUCLEOTIDE SEQUENCE</scope>
    <source>
        <strain evidence="5">LEGE 07310</strain>
    </source>
</reference>
<evidence type="ECO:0000256" key="3">
    <source>
        <dbReference type="ARBA" id="ARBA00023163"/>
    </source>
</evidence>
<name>A0A8J7DQ40_9CYAN</name>
<dbReference type="GO" id="GO:0043565">
    <property type="term" value="F:sequence-specific DNA binding"/>
    <property type="evidence" value="ECO:0007669"/>
    <property type="project" value="InterPro"/>
</dbReference>
<evidence type="ECO:0000256" key="1">
    <source>
        <dbReference type="ARBA" id="ARBA00023015"/>
    </source>
</evidence>
<dbReference type="SMART" id="SM00342">
    <property type="entry name" value="HTH_ARAC"/>
    <property type="match status" value="1"/>
</dbReference>
<dbReference type="RefSeq" id="WP_193904508.1">
    <property type="nucleotide sequence ID" value="NZ_JADEXG010000001.1"/>
</dbReference>
<keyword evidence="2" id="KW-0238">DNA-binding</keyword>
<proteinExistence type="predicted"/>
<evidence type="ECO:0000313" key="5">
    <source>
        <dbReference type="EMBL" id="MBE9075859.1"/>
    </source>
</evidence>
<dbReference type="Proteomes" id="UP000636505">
    <property type="component" value="Unassembled WGS sequence"/>
</dbReference>
<protein>
    <submittedName>
        <fullName evidence="5">Helix-turn-helix transcriptional regulator</fullName>
    </submittedName>
</protein>
<evidence type="ECO:0000313" key="6">
    <source>
        <dbReference type="Proteomes" id="UP000636505"/>
    </source>
</evidence>
<dbReference type="Gene3D" id="1.10.10.60">
    <property type="entry name" value="Homeodomain-like"/>
    <property type="match status" value="2"/>
</dbReference>
<comment type="caution">
    <text evidence="5">The sequence shown here is derived from an EMBL/GenBank/DDBJ whole genome shotgun (WGS) entry which is preliminary data.</text>
</comment>